<keyword evidence="14" id="KW-0472">Membrane</keyword>
<evidence type="ECO:0000256" key="13">
    <source>
        <dbReference type="ARBA" id="ARBA00023128"/>
    </source>
</evidence>
<keyword evidence="8" id="KW-0812">Transmembrane</keyword>
<dbReference type="InterPro" id="IPR026626">
    <property type="entry name" value="NDUFA3"/>
</dbReference>
<comment type="similarity">
    <text evidence="3">Belongs to the complex I NDUFA3 subunit family.</text>
</comment>
<evidence type="ECO:0000256" key="17">
    <source>
        <dbReference type="SAM" id="MobiDB-lite"/>
    </source>
</evidence>
<reference evidence="18" key="2">
    <citation type="submission" date="2025-08" db="UniProtKB">
        <authorList>
            <consortium name="Ensembl"/>
        </authorList>
    </citation>
    <scope>IDENTIFICATION</scope>
</reference>
<evidence type="ECO:0000256" key="7">
    <source>
        <dbReference type="ARBA" id="ARBA00022660"/>
    </source>
</evidence>
<keyword evidence="19" id="KW-1185">Reference proteome</keyword>
<comment type="subunit">
    <text evidence="4">Complex I is composed of 45 different subunits.</text>
</comment>
<dbReference type="GO" id="GO:0045271">
    <property type="term" value="C:respiratory chain complex I"/>
    <property type="evidence" value="ECO:0007669"/>
    <property type="project" value="InterPro"/>
</dbReference>
<name>A0A8C8W638_PERMB</name>
<dbReference type="Pfam" id="PF14987">
    <property type="entry name" value="NADHdh_A3"/>
    <property type="match status" value="1"/>
</dbReference>
<keyword evidence="13" id="KW-0496">Mitochondrion</keyword>
<accession>A0A8C8W638</accession>
<keyword evidence="12" id="KW-0007">Acetylation</keyword>
<evidence type="ECO:0000313" key="19">
    <source>
        <dbReference type="Proteomes" id="UP000694547"/>
    </source>
</evidence>
<evidence type="ECO:0000256" key="9">
    <source>
        <dbReference type="ARBA" id="ARBA00022792"/>
    </source>
</evidence>
<evidence type="ECO:0000256" key="6">
    <source>
        <dbReference type="ARBA" id="ARBA00022448"/>
    </source>
</evidence>
<protein>
    <recommendedName>
        <fullName evidence="5">NADH dehydrogenase [ubiquinone] 1 alpha subcomplex subunit 3</fullName>
    </recommendedName>
    <alternativeName>
        <fullName evidence="15">Complex I-B9</fullName>
    </alternativeName>
    <alternativeName>
        <fullName evidence="16">NADH-ubiquinone oxidoreductase B9 subunit</fullName>
    </alternativeName>
</protein>
<comment type="subcellular location">
    <subcellularLocation>
        <location evidence="2">Mitochondrion inner membrane</location>
        <topology evidence="2">Single-pass membrane protein</topology>
    </subcellularLocation>
</comment>
<evidence type="ECO:0000256" key="12">
    <source>
        <dbReference type="ARBA" id="ARBA00022990"/>
    </source>
</evidence>
<dbReference type="Proteomes" id="UP000694547">
    <property type="component" value="Chromosome 12"/>
</dbReference>
<feature type="region of interest" description="Disordered" evidence="17">
    <location>
        <begin position="53"/>
        <end position="72"/>
    </location>
</feature>
<evidence type="ECO:0000256" key="3">
    <source>
        <dbReference type="ARBA" id="ARBA00008253"/>
    </source>
</evidence>
<evidence type="ECO:0000256" key="5">
    <source>
        <dbReference type="ARBA" id="ARBA00016391"/>
    </source>
</evidence>
<sequence>MAAVEAKTKNAWAKELTLVVSFSGWGLHIITATVSSYSKYATMINKAAPYNYPNREMPGKPSNRESLPALKL</sequence>
<keyword evidence="6" id="KW-0813">Transport</keyword>
<keyword evidence="7" id="KW-0679">Respiratory chain</keyword>
<dbReference type="PANTHER" id="PTHR15221">
    <property type="entry name" value="NADH DEHYDROGENASE [UBIQUINONE] 1 ALPHA SUBCOMPLEX SUBUNIT 3"/>
    <property type="match status" value="1"/>
</dbReference>
<dbReference type="AlphaFoldDB" id="A0A8C8W638"/>
<keyword evidence="9" id="KW-0999">Mitochondrion inner membrane</keyword>
<proteinExistence type="inferred from homology"/>
<evidence type="ECO:0000256" key="8">
    <source>
        <dbReference type="ARBA" id="ARBA00022692"/>
    </source>
</evidence>
<keyword evidence="11" id="KW-1133">Transmembrane helix</keyword>
<evidence type="ECO:0000256" key="11">
    <source>
        <dbReference type="ARBA" id="ARBA00022989"/>
    </source>
</evidence>
<reference evidence="18" key="3">
    <citation type="submission" date="2025-09" db="UniProtKB">
        <authorList>
            <consortium name="Ensembl"/>
        </authorList>
    </citation>
    <scope>IDENTIFICATION</scope>
</reference>
<evidence type="ECO:0000256" key="14">
    <source>
        <dbReference type="ARBA" id="ARBA00023136"/>
    </source>
</evidence>
<dbReference type="GO" id="GO:0005743">
    <property type="term" value="C:mitochondrial inner membrane"/>
    <property type="evidence" value="ECO:0007669"/>
    <property type="project" value="UniProtKB-SubCell"/>
</dbReference>
<evidence type="ECO:0000256" key="1">
    <source>
        <dbReference type="ARBA" id="ARBA00003195"/>
    </source>
</evidence>
<evidence type="ECO:0000256" key="2">
    <source>
        <dbReference type="ARBA" id="ARBA00004434"/>
    </source>
</evidence>
<evidence type="ECO:0000256" key="15">
    <source>
        <dbReference type="ARBA" id="ARBA00031425"/>
    </source>
</evidence>
<evidence type="ECO:0000256" key="10">
    <source>
        <dbReference type="ARBA" id="ARBA00022982"/>
    </source>
</evidence>
<reference evidence="18 19" key="1">
    <citation type="submission" date="2018-10" db="EMBL/GenBank/DDBJ databases">
        <title>Improved assembly of the deer mouse Peromyscus maniculatus genome.</title>
        <authorList>
            <person name="Lassance J.-M."/>
            <person name="Hoekstra H.E."/>
        </authorList>
    </citation>
    <scope>NUCLEOTIDE SEQUENCE [LARGE SCALE GENOMIC DNA]</scope>
</reference>
<evidence type="ECO:0000313" key="18">
    <source>
        <dbReference type="Ensembl" id="ENSPEMP00000036203.1"/>
    </source>
</evidence>
<dbReference type="PANTHER" id="PTHR15221:SF0">
    <property type="entry name" value="NADH DEHYDROGENASE [UBIQUINONE] 1 ALPHA SUBCOMPLEX SUBUNIT 3"/>
    <property type="match status" value="1"/>
</dbReference>
<organism evidence="18 19">
    <name type="scientific">Peromyscus maniculatus bairdii</name>
    <name type="common">Prairie deer mouse</name>
    <dbReference type="NCBI Taxonomy" id="230844"/>
    <lineage>
        <taxon>Eukaryota</taxon>
        <taxon>Metazoa</taxon>
        <taxon>Chordata</taxon>
        <taxon>Craniata</taxon>
        <taxon>Vertebrata</taxon>
        <taxon>Euteleostomi</taxon>
        <taxon>Mammalia</taxon>
        <taxon>Eutheria</taxon>
        <taxon>Euarchontoglires</taxon>
        <taxon>Glires</taxon>
        <taxon>Rodentia</taxon>
        <taxon>Myomorpha</taxon>
        <taxon>Muroidea</taxon>
        <taxon>Cricetidae</taxon>
        <taxon>Neotominae</taxon>
        <taxon>Peromyscus</taxon>
    </lineage>
</organism>
<dbReference type="Ensembl" id="ENSPEMT00000037803.1">
    <property type="protein sequence ID" value="ENSPEMP00000036203.1"/>
    <property type="gene ID" value="ENSPEMG00000028807.1"/>
</dbReference>
<evidence type="ECO:0000256" key="16">
    <source>
        <dbReference type="ARBA" id="ARBA00032035"/>
    </source>
</evidence>
<keyword evidence="10" id="KW-0249">Electron transport</keyword>
<evidence type="ECO:0000256" key="4">
    <source>
        <dbReference type="ARBA" id="ARBA00011533"/>
    </source>
</evidence>
<comment type="function">
    <text evidence="1">Accessory subunit of the mitochondrial membrane respiratory chain NADH dehydrogenase (Complex I), that is believed not to be involved in catalysis. Complex I functions in the transfer of electrons from NADH to the respiratory chain. The immediate electron acceptor for the enzyme is believed to be ubiquinone.</text>
</comment>